<keyword evidence="3" id="KW-0503">Monooxygenase</keyword>
<keyword evidence="3" id="KW-0560">Oxidoreductase</keyword>
<feature type="transmembrane region" description="Helical" evidence="1">
    <location>
        <begin position="230"/>
        <end position="249"/>
    </location>
</feature>
<dbReference type="NCBIfam" id="TIGR03079">
    <property type="entry name" value="CH4_NH3mon_ox_B"/>
    <property type="match status" value="1"/>
</dbReference>
<reference evidence="3 4" key="1">
    <citation type="submission" date="2018-08" db="EMBL/GenBank/DDBJ databases">
        <title>Genome sequence of Methylocystis hirsuta CSC1, a methanotroph able to accumulate PHAs.</title>
        <authorList>
            <person name="Bordel S."/>
            <person name="Rodriguez E."/>
            <person name="Gancedo J."/>
            <person name="Munoz R."/>
        </authorList>
    </citation>
    <scope>NUCLEOTIDE SEQUENCE [LARGE SCALE GENOMIC DNA]</scope>
    <source>
        <strain evidence="3 4">CSC1</strain>
    </source>
</reference>
<keyword evidence="1" id="KW-0472">Membrane</keyword>
<proteinExistence type="predicted"/>
<dbReference type="InterPro" id="IPR023141">
    <property type="entry name" value="NH3_CH4_mOase_suB_hlx_hairpin"/>
</dbReference>
<dbReference type="Pfam" id="PF04744">
    <property type="entry name" value="Monooxygenase_B"/>
    <property type="match status" value="1"/>
</dbReference>
<dbReference type="EMBL" id="QWDD01000001">
    <property type="protein sequence ID" value="RNJ49446.1"/>
    <property type="molecule type" value="Genomic_DNA"/>
</dbReference>
<dbReference type="AlphaFoldDB" id="A0A3M9XP62"/>
<organism evidence="3 4">
    <name type="scientific">Methylocystis hirsuta</name>
    <dbReference type="NCBI Taxonomy" id="369798"/>
    <lineage>
        <taxon>Bacteria</taxon>
        <taxon>Pseudomonadati</taxon>
        <taxon>Pseudomonadota</taxon>
        <taxon>Alphaproteobacteria</taxon>
        <taxon>Hyphomicrobiales</taxon>
        <taxon>Methylocystaceae</taxon>
        <taxon>Methylocystis</taxon>
    </lineage>
</organism>
<dbReference type="RefSeq" id="WP_123175412.1">
    <property type="nucleotide sequence ID" value="NZ_QWDD01000001.1"/>
</dbReference>
<name>A0A3M9XP62_9HYPH</name>
<evidence type="ECO:0000256" key="2">
    <source>
        <dbReference type="SAM" id="SignalP"/>
    </source>
</evidence>
<keyword evidence="1" id="KW-1133">Transmembrane helix</keyword>
<keyword evidence="1" id="KW-0812">Transmembrane</keyword>
<evidence type="ECO:0000256" key="1">
    <source>
        <dbReference type="SAM" id="Phobius"/>
    </source>
</evidence>
<dbReference type="Gene3D" id="1.10.287.710">
    <property type="entry name" value="Helix hairpin bin"/>
    <property type="match status" value="1"/>
</dbReference>
<dbReference type="GO" id="GO:0004497">
    <property type="term" value="F:monooxygenase activity"/>
    <property type="evidence" value="ECO:0007669"/>
    <property type="project" value="UniProtKB-KW"/>
</dbReference>
<protein>
    <submittedName>
        <fullName evidence="3">Methane monooxygenase/ammonia monooxygenase subunit B</fullName>
    </submittedName>
</protein>
<comment type="caution">
    <text evidence="3">The sequence shown here is derived from an EMBL/GenBank/DDBJ whole genome shotgun (WGS) entry which is preliminary data.</text>
</comment>
<feature type="transmembrane region" description="Helical" evidence="1">
    <location>
        <begin position="185"/>
        <end position="203"/>
    </location>
</feature>
<sequence>MKKSLKTLFSAACLGLCAGALAPEAALAHGEKALEPFVRMRTIQWYDVAWSKAKLNVNEEVVITGRFHVNADWPRGVAQPDATYLNVSAPGPVFIRTERYLNGQSSVSSSALKLGGDYDFKIVMKARIPGRFHLHPFVNLHDAGSVVGPGQWMEVEGDASAFTNQIKTLDGSLIDMETYGLANGVAWHGFWIAIGSAWLLWWVRRPLFIPRYKMLHAGQEASLVSPLDRMIGAAIIFAVPMIVFGANFVTDLRYPNAIPLQAAMDQIDPLPPAVDVGAVQVKIQRAEYNVPARAMIMTALLHNGSDHPVRVGEFATANVRFRNPAVIQPPQGEGAVLAAREGLSIDTADPVAPGETRTIRITAEDSLWQRERLDGLIRDADTRMGGLLFLYDTAGQRYVSTVSAPVIPKFY</sequence>
<dbReference type="InterPro" id="IPR023303">
    <property type="entry name" value="NH3_CH4_mOase_suB_C"/>
</dbReference>
<keyword evidence="2" id="KW-0732">Signal</keyword>
<dbReference type="OrthoDB" id="178549at2"/>
<dbReference type="Gene3D" id="2.60.120.570">
    <property type="entry name" value="Particulate methane monooxygenase, b subunit. Chain: A, domain 1"/>
    <property type="match status" value="1"/>
</dbReference>
<dbReference type="InterPro" id="IPR023301">
    <property type="entry name" value="NH3_CH4_mOase_suB_N"/>
</dbReference>
<dbReference type="InterPro" id="IPR006833">
    <property type="entry name" value="NH3_CH4_mOase_B"/>
</dbReference>
<keyword evidence="4" id="KW-1185">Reference proteome</keyword>
<gene>
    <name evidence="3" type="ORF">D1O30_07350</name>
</gene>
<feature type="signal peptide" evidence="2">
    <location>
        <begin position="1"/>
        <end position="22"/>
    </location>
</feature>
<dbReference type="Gene3D" id="2.60.40.1580">
    <property type="entry name" value="Particulate methane monooxygenase, b subunit. Chain: A, domain 3"/>
    <property type="match status" value="1"/>
</dbReference>
<accession>A0A3M9XP62</accession>
<feature type="chain" id="PRO_5018191469" evidence="2">
    <location>
        <begin position="23"/>
        <end position="411"/>
    </location>
</feature>
<evidence type="ECO:0000313" key="3">
    <source>
        <dbReference type="EMBL" id="RNJ49446.1"/>
    </source>
</evidence>
<evidence type="ECO:0000313" key="4">
    <source>
        <dbReference type="Proteomes" id="UP000268623"/>
    </source>
</evidence>
<dbReference type="NCBIfam" id="NF041640">
    <property type="entry name" value="AmoB_BACT"/>
    <property type="match status" value="1"/>
</dbReference>
<dbReference type="Proteomes" id="UP000268623">
    <property type="component" value="Unassembled WGS sequence"/>
</dbReference>